<proteinExistence type="predicted"/>
<dbReference type="InterPro" id="IPR029467">
    <property type="entry name" value="Cyt_c7-like"/>
</dbReference>
<dbReference type="SUPFAM" id="SSF48695">
    <property type="entry name" value="Multiheme cytochromes"/>
    <property type="match status" value="1"/>
</dbReference>
<dbReference type="Gene3D" id="3.90.10.10">
    <property type="entry name" value="Cytochrome C3"/>
    <property type="match status" value="3"/>
</dbReference>
<evidence type="ECO:0000256" key="1">
    <source>
        <dbReference type="SAM" id="SignalP"/>
    </source>
</evidence>
<dbReference type="PANTHER" id="PTHR39425:SF1">
    <property type="entry name" value="CYTOCHROME C7-LIKE DOMAIN-CONTAINING PROTEIN"/>
    <property type="match status" value="1"/>
</dbReference>
<dbReference type="Pfam" id="PF14522">
    <property type="entry name" value="Cytochrome_C7"/>
    <property type="match status" value="1"/>
</dbReference>
<keyword evidence="1" id="KW-0732">Signal</keyword>
<dbReference type="AlphaFoldDB" id="A0A7V1LL45"/>
<comment type="caution">
    <text evidence="3">The sequence shown here is derived from an EMBL/GenBank/DDBJ whole genome shotgun (WGS) entry which is preliminary data.</text>
</comment>
<dbReference type="Proteomes" id="UP000886005">
    <property type="component" value="Unassembled WGS sequence"/>
</dbReference>
<feature type="chain" id="PRO_5031187151" description="Cytochrome c7-like domain-containing protein" evidence="1">
    <location>
        <begin position="24"/>
        <end position="301"/>
    </location>
</feature>
<protein>
    <recommendedName>
        <fullName evidence="2">Cytochrome c7-like domain-containing protein</fullName>
    </recommendedName>
</protein>
<accession>A0A7V1LL45</accession>
<evidence type="ECO:0000259" key="2">
    <source>
        <dbReference type="Pfam" id="PF14522"/>
    </source>
</evidence>
<organism evidence="3">
    <name type="scientific">Caldithrix abyssi</name>
    <dbReference type="NCBI Taxonomy" id="187145"/>
    <lineage>
        <taxon>Bacteria</taxon>
        <taxon>Pseudomonadati</taxon>
        <taxon>Calditrichota</taxon>
        <taxon>Calditrichia</taxon>
        <taxon>Calditrichales</taxon>
        <taxon>Calditrichaceae</taxon>
        <taxon>Caldithrix</taxon>
    </lineage>
</organism>
<dbReference type="InterPro" id="IPR036280">
    <property type="entry name" value="Multihaem_cyt_sf"/>
</dbReference>
<reference evidence="3" key="1">
    <citation type="journal article" date="2020" name="mSystems">
        <title>Genome- and Community-Level Interaction Insights into Carbon Utilization and Element Cycling Functions of Hydrothermarchaeota in Hydrothermal Sediment.</title>
        <authorList>
            <person name="Zhou Z."/>
            <person name="Liu Y."/>
            <person name="Xu W."/>
            <person name="Pan J."/>
            <person name="Luo Z.H."/>
            <person name="Li M."/>
        </authorList>
    </citation>
    <scope>NUCLEOTIDE SEQUENCE [LARGE SCALE GENOMIC DNA]</scope>
    <source>
        <strain evidence="3">HyVt-456</strain>
    </source>
</reference>
<sequence length="301" mass="33875">MYKKILLLFLLIPGGLWPLYAQAPADSIIFSHNYHISEEEMDCGDCHDAVETSRSGHDDLLPQKAVCADCHEVEDKTECTTCHTHPDVAVNFKRISTYSEKFTHEKHILVGMECQSCHEDVIASGEVLPPDFPDMITCMDCHERERVDDRCRTCHTRSESLVPRDHLIDFKHSHGVLAQVSAGSGAHEKTCNTCHTVDYCQSCHSGQNLERNIHPINYTFIHSYDAQNEENNCMTCHEDRNFCASCHAANNVLPQSHRVGWSNTIPGDGGQHALEAQINLENCMSCHEKDVATICQTCHTR</sequence>
<dbReference type="PANTHER" id="PTHR39425">
    <property type="entry name" value="LIPOPROTEIN CYTOCHROME C"/>
    <property type="match status" value="1"/>
</dbReference>
<feature type="signal peptide" evidence="1">
    <location>
        <begin position="1"/>
        <end position="23"/>
    </location>
</feature>
<dbReference type="EMBL" id="DRLD01000130">
    <property type="protein sequence ID" value="HED09999.1"/>
    <property type="molecule type" value="Genomic_DNA"/>
</dbReference>
<name>A0A7V1LL45_CALAY</name>
<evidence type="ECO:0000313" key="3">
    <source>
        <dbReference type="EMBL" id="HED09999.1"/>
    </source>
</evidence>
<gene>
    <name evidence="3" type="ORF">ENJ10_04880</name>
</gene>
<feature type="domain" description="Cytochrome c7-like" evidence="2">
    <location>
        <begin position="29"/>
        <end position="84"/>
    </location>
</feature>